<sequence>MKLEVKPGAEHQLFRAKHVTEVTLARLLLGALVGDNLLGSVHKLKIGVMKTTEKLCEGLGAREKSFKLLRSLFCLRRARWDSFKSARPSRLESERILRRLVSVVLSVVPSKRETSSFPRRIHAIGC</sequence>
<protein>
    <submittedName>
        <fullName evidence="1">Uncharacterized protein</fullName>
    </submittedName>
</protein>
<reference evidence="1" key="1">
    <citation type="submission" date="2019-12" db="EMBL/GenBank/DDBJ databases">
        <title>Genome sequencing and annotation of Brassica cretica.</title>
        <authorList>
            <person name="Studholme D.J."/>
            <person name="Sarris P."/>
        </authorList>
    </citation>
    <scope>NUCLEOTIDE SEQUENCE</scope>
    <source>
        <strain evidence="1">PFS-109/04</strain>
        <tissue evidence="1">Leaf</tissue>
    </source>
</reference>
<gene>
    <name evidence="1" type="ORF">F2Q69_00052203</name>
</gene>
<accession>A0A8S9N5W2</accession>
<name>A0A8S9N5W2_BRACR</name>
<evidence type="ECO:0000313" key="2">
    <source>
        <dbReference type="Proteomes" id="UP000712600"/>
    </source>
</evidence>
<proteinExistence type="predicted"/>
<comment type="caution">
    <text evidence="1">The sequence shown here is derived from an EMBL/GenBank/DDBJ whole genome shotgun (WGS) entry which is preliminary data.</text>
</comment>
<dbReference type="Proteomes" id="UP000712600">
    <property type="component" value="Unassembled WGS sequence"/>
</dbReference>
<evidence type="ECO:0000313" key="1">
    <source>
        <dbReference type="EMBL" id="KAF3487994.1"/>
    </source>
</evidence>
<dbReference type="AlphaFoldDB" id="A0A8S9N5W2"/>
<dbReference type="EMBL" id="QGKX02002183">
    <property type="protein sequence ID" value="KAF3487994.1"/>
    <property type="molecule type" value="Genomic_DNA"/>
</dbReference>
<organism evidence="1 2">
    <name type="scientific">Brassica cretica</name>
    <name type="common">Mustard</name>
    <dbReference type="NCBI Taxonomy" id="69181"/>
    <lineage>
        <taxon>Eukaryota</taxon>
        <taxon>Viridiplantae</taxon>
        <taxon>Streptophyta</taxon>
        <taxon>Embryophyta</taxon>
        <taxon>Tracheophyta</taxon>
        <taxon>Spermatophyta</taxon>
        <taxon>Magnoliopsida</taxon>
        <taxon>eudicotyledons</taxon>
        <taxon>Gunneridae</taxon>
        <taxon>Pentapetalae</taxon>
        <taxon>rosids</taxon>
        <taxon>malvids</taxon>
        <taxon>Brassicales</taxon>
        <taxon>Brassicaceae</taxon>
        <taxon>Brassiceae</taxon>
        <taxon>Brassica</taxon>
    </lineage>
</organism>